<feature type="transmembrane region" description="Helical" evidence="3">
    <location>
        <begin position="193"/>
        <end position="217"/>
    </location>
</feature>
<feature type="transmembrane region" description="Helical" evidence="3">
    <location>
        <begin position="584"/>
        <end position="605"/>
    </location>
</feature>
<dbReference type="Pfam" id="PF07690">
    <property type="entry name" value="MFS_1"/>
    <property type="match status" value="2"/>
</dbReference>
<dbReference type="InterPro" id="IPR036259">
    <property type="entry name" value="MFS_trans_sf"/>
</dbReference>
<feature type="compositionally biased region" description="Polar residues" evidence="2">
    <location>
        <begin position="1"/>
        <end position="16"/>
    </location>
</feature>
<feature type="compositionally biased region" description="Polar residues" evidence="2">
    <location>
        <begin position="31"/>
        <end position="46"/>
    </location>
</feature>
<evidence type="ECO:0000256" key="3">
    <source>
        <dbReference type="SAM" id="Phobius"/>
    </source>
</evidence>
<feature type="region of interest" description="Disordered" evidence="2">
    <location>
        <begin position="300"/>
        <end position="371"/>
    </location>
</feature>
<dbReference type="AlphaFoldDB" id="A0AAE1CZ78"/>
<evidence type="ECO:0000256" key="1">
    <source>
        <dbReference type="ARBA" id="ARBA00004141"/>
    </source>
</evidence>
<gene>
    <name evidence="5" type="ORF">RRG08_059576</name>
</gene>
<feature type="transmembrane region" description="Helical" evidence="3">
    <location>
        <begin position="493"/>
        <end position="513"/>
    </location>
</feature>
<comment type="subcellular location">
    <subcellularLocation>
        <location evidence="1">Membrane</location>
        <topology evidence="1">Multi-pass membrane protein</topology>
    </subcellularLocation>
</comment>
<dbReference type="SUPFAM" id="SSF103473">
    <property type="entry name" value="MFS general substrate transporter"/>
    <property type="match status" value="1"/>
</dbReference>
<evidence type="ECO:0000313" key="6">
    <source>
        <dbReference type="Proteomes" id="UP001283361"/>
    </source>
</evidence>
<comment type="caution">
    <text evidence="5">The sequence shown here is derived from an EMBL/GenBank/DDBJ whole genome shotgun (WGS) entry which is preliminary data.</text>
</comment>
<dbReference type="InterPro" id="IPR011701">
    <property type="entry name" value="MFS"/>
</dbReference>
<dbReference type="CDD" id="cd17352">
    <property type="entry name" value="MFS_MCT_SLC16"/>
    <property type="match status" value="1"/>
</dbReference>
<dbReference type="PANTHER" id="PTHR11360:SF284">
    <property type="entry name" value="EG:103B4.3 PROTEIN-RELATED"/>
    <property type="match status" value="1"/>
</dbReference>
<feature type="compositionally biased region" description="Basic and acidic residues" evidence="2">
    <location>
        <begin position="438"/>
        <end position="450"/>
    </location>
</feature>
<evidence type="ECO:0000259" key="4">
    <source>
        <dbReference type="PROSITE" id="PS50850"/>
    </source>
</evidence>
<dbReference type="GO" id="GO:0016020">
    <property type="term" value="C:membrane"/>
    <property type="evidence" value="ECO:0007669"/>
    <property type="project" value="UniProtKB-SubCell"/>
</dbReference>
<feature type="region of interest" description="Disordered" evidence="2">
    <location>
        <begin position="431"/>
        <end position="453"/>
    </location>
</feature>
<feature type="transmembrane region" description="Helical" evidence="3">
    <location>
        <begin position="98"/>
        <end position="124"/>
    </location>
</feature>
<feature type="transmembrane region" description="Helical" evidence="3">
    <location>
        <begin position="168"/>
        <end position="187"/>
    </location>
</feature>
<dbReference type="PROSITE" id="PS50850">
    <property type="entry name" value="MFS"/>
    <property type="match status" value="1"/>
</dbReference>
<feature type="region of interest" description="Disordered" evidence="2">
    <location>
        <begin position="1"/>
        <end position="82"/>
    </location>
</feature>
<evidence type="ECO:0000313" key="5">
    <source>
        <dbReference type="EMBL" id="KAK3746746.1"/>
    </source>
</evidence>
<evidence type="ECO:0000256" key="2">
    <source>
        <dbReference type="SAM" id="MobiDB-lite"/>
    </source>
</evidence>
<keyword evidence="3" id="KW-0472">Membrane</keyword>
<proteinExistence type="predicted"/>
<dbReference type="EMBL" id="JAWDGP010006116">
    <property type="protein sequence ID" value="KAK3746746.1"/>
    <property type="molecule type" value="Genomic_DNA"/>
</dbReference>
<dbReference type="Proteomes" id="UP001283361">
    <property type="component" value="Unassembled WGS sequence"/>
</dbReference>
<feature type="compositionally biased region" description="Basic residues" evidence="2">
    <location>
        <begin position="341"/>
        <end position="356"/>
    </location>
</feature>
<sequence length="717" mass="77573">MAIVHMNNQHGASNKNHTPEDTASEPLLLNGKQTGNDPASAGNGNDDTPDLPNRPSAQGKTVTILDRNENKRNDVGGVGGDTERYQPINVAAPPDGGWGWVVVFSSFAISMLVDGVCFSFGIFFDEFRREFESSKSQTSWIGSVLNGTYLAVGPVVSALVNVFGCKKVVTAGALVASFGFFISTYSTSLGALIFTYGFLGGFGFGLMYLPAIVMVGYYFERRRALATGIACCGSGIGAFCFAPLCEYLLEEYGWRGATWIISGLVLNGVLFALFYKPISVATQDSSDTYASDSATSFVSETDDWKESNAPPTSTEEEESGRTLMPGASRSSPVEKELGVNHHLRVDRRPGHTKRTRSVSLNESPSPMEDVSRLARSTDLGMMVRKRQTTAAKSSAHKRPFGSELDVFRLAPLQRKDIFYSGSLMHLREYQESTTHTGSHHEKAARADKSANHSSIPDFSTVTMTTSTSYTAAQSFSMALTKVFDFSLLKSPTFLIYGWACFLCMAGFFVPFVYMPTHAIDLGLGSRNAAYLIAIIGITNTVGRVGVGFLSDQPWADCLLINNVALIIGGIATMFVPYYSSYGQLAVYSSIFGLAVAVFVSLRSIIMVELMGLDRLTSAFGLVIMCQGISAFLGAPIAGSLSDTYGNYNAAFYLAGISFALSGISCIPLRRISRWENERAERKKARETAAQAPVEIKVESAETLDLQTIDSSVDESKS</sequence>
<keyword evidence="3" id="KW-1133">Transmembrane helix</keyword>
<protein>
    <recommendedName>
        <fullName evidence="4">Major facilitator superfamily (MFS) profile domain-containing protein</fullName>
    </recommendedName>
</protein>
<accession>A0AAE1CZ78</accession>
<feature type="transmembrane region" description="Helical" evidence="3">
    <location>
        <begin position="144"/>
        <end position="163"/>
    </location>
</feature>
<dbReference type="InterPro" id="IPR050327">
    <property type="entry name" value="Proton-linked_MCT"/>
</dbReference>
<dbReference type="Gene3D" id="1.20.1250.20">
    <property type="entry name" value="MFS general substrate transporter like domains"/>
    <property type="match status" value="3"/>
</dbReference>
<feature type="domain" description="Major facilitator superfamily (MFS) profile" evidence="4">
    <location>
        <begin position="99"/>
        <end position="673"/>
    </location>
</feature>
<feature type="transmembrane region" description="Helical" evidence="3">
    <location>
        <begin position="617"/>
        <end position="637"/>
    </location>
</feature>
<feature type="transmembrane region" description="Helical" evidence="3">
    <location>
        <begin position="224"/>
        <end position="244"/>
    </location>
</feature>
<dbReference type="PANTHER" id="PTHR11360">
    <property type="entry name" value="MONOCARBOXYLATE TRANSPORTER"/>
    <property type="match status" value="1"/>
</dbReference>
<feature type="transmembrane region" description="Helical" evidence="3">
    <location>
        <begin position="649"/>
        <end position="668"/>
    </location>
</feature>
<organism evidence="5 6">
    <name type="scientific">Elysia crispata</name>
    <name type="common">lettuce slug</name>
    <dbReference type="NCBI Taxonomy" id="231223"/>
    <lineage>
        <taxon>Eukaryota</taxon>
        <taxon>Metazoa</taxon>
        <taxon>Spiralia</taxon>
        <taxon>Lophotrochozoa</taxon>
        <taxon>Mollusca</taxon>
        <taxon>Gastropoda</taxon>
        <taxon>Heterobranchia</taxon>
        <taxon>Euthyneura</taxon>
        <taxon>Panpulmonata</taxon>
        <taxon>Sacoglossa</taxon>
        <taxon>Placobranchoidea</taxon>
        <taxon>Plakobranchidae</taxon>
        <taxon>Elysia</taxon>
    </lineage>
</organism>
<dbReference type="GO" id="GO:0008028">
    <property type="term" value="F:monocarboxylic acid transmembrane transporter activity"/>
    <property type="evidence" value="ECO:0007669"/>
    <property type="project" value="TreeGrafter"/>
</dbReference>
<keyword evidence="6" id="KW-1185">Reference proteome</keyword>
<name>A0AAE1CZ78_9GAST</name>
<reference evidence="5" key="1">
    <citation type="journal article" date="2023" name="G3 (Bethesda)">
        <title>A reference genome for the long-term kleptoplast-retaining sea slug Elysia crispata morphotype clarki.</title>
        <authorList>
            <person name="Eastman K.E."/>
            <person name="Pendleton A.L."/>
            <person name="Shaikh M.A."/>
            <person name="Suttiyut T."/>
            <person name="Ogas R."/>
            <person name="Tomko P."/>
            <person name="Gavelis G."/>
            <person name="Widhalm J.R."/>
            <person name="Wisecaver J.H."/>
        </authorList>
    </citation>
    <scope>NUCLEOTIDE SEQUENCE</scope>
    <source>
        <strain evidence="5">ECLA1</strain>
    </source>
</reference>
<feature type="transmembrane region" description="Helical" evidence="3">
    <location>
        <begin position="528"/>
        <end position="546"/>
    </location>
</feature>
<keyword evidence="3" id="KW-0812">Transmembrane</keyword>
<dbReference type="InterPro" id="IPR020846">
    <property type="entry name" value="MFS_dom"/>
</dbReference>
<feature type="transmembrane region" description="Helical" evidence="3">
    <location>
        <begin position="558"/>
        <end position="578"/>
    </location>
</feature>
<feature type="transmembrane region" description="Helical" evidence="3">
    <location>
        <begin position="256"/>
        <end position="275"/>
    </location>
</feature>